<dbReference type="Gene3D" id="3.40.30.10">
    <property type="entry name" value="Glutaredoxin"/>
    <property type="match status" value="1"/>
</dbReference>
<dbReference type="InterPro" id="IPR036249">
    <property type="entry name" value="Thioredoxin-like_sf"/>
</dbReference>
<gene>
    <name evidence="1" type="ORF">AQJ91_42185</name>
</gene>
<reference evidence="1 2" key="1">
    <citation type="submission" date="2015-10" db="EMBL/GenBank/DDBJ databases">
        <title>Draft genome sequence of Streptomyces sp. RV15, isolated from a marine sponge.</title>
        <authorList>
            <person name="Ruckert C."/>
            <person name="Abdelmohsen U.R."/>
            <person name="Winkler A."/>
            <person name="Hentschel U."/>
            <person name="Kalinowski J."/>
            <person name="Kampfer P."/>
            <person name="Glaeser S."/>
        </authorList>
    </citation>
    <scope>NUCLEOTIDE SEQUENCE [LARGE SCALE GENOMIC DNA]</scope>
    <source>
        <strain evidence="1 2">RV15</strain>
    </source>
</reference>
<dbReference type="EMBL" id="LMXB01000117">
    <property type="protein sequence ID" value="KUO15305.1"/>
    <property type="molecule type" value="Genomic_DNA"/>
</dbReference>
<dbReference type="SUPFAM" id="SSF52833">
    <property type="entry name" value="Thioredoxin-like"/>
    <property type="match status" value="1"/>
</dbReference>
<proteinExistence type="predicted"/>
<evidence type="ECO:0000313" key="2">
    <source>
        <dbReference type="Proteomes" id="UP000053260"/>
    </source>
</evidence>
<organism evidence="1 2">
    <name type="scientific">Streptomyces dysideae</name>
    <dbReference type="NCBI Taxonomy" id="909626"/>
    <lineage>
        <taxon>Bacteria</taxon>
        <taxon>Bacillati</taxon>
        <taxon>Actinomycetota</taxon>
        <taxon>Actinomycetes</taxon>
        <taxon>Kitasatosporales</taxon>
        <taxon>Streptomycetaceae</taxon>
        <taxon>Streptomyces</taxon>
    </lineage>
</organism>
<accession>A0A124IDJ3</accession>
<protein>
    <submittedName>
        <fullName evidence="1">Uncharacterized protein</fullName>
    </submittedName>
</protein>
<keyword evidence="2" id="KW-1185">Reference proteome</keyword>
<dbReference type="OrthoDB" id="155520at2"/>
<name>A0A124IDJ3_9ACTN</name>
<sequence length="236" mass="25705">MRRDSRDMISVLPGTVAVYADLACPWAHVAVQRLWRTRAELGLDEVVRFDHRAVLLEVINRGSLPKPVIDAEIPVTAEMEPDAGWRLWAEPDWRWPVSRLLAAEAVQAAKEQGLAASEALDRALRRAFFADNACITMRHVVLDVAESSPSVDAAAVGEALDAGRARAATIAQVDDFVSGGVITSPHLFTPDGGSWPNPGVDYQWAGQPGTSPVVLKADDPSVYRRILTRAAEHARE</sequence>
<comment type="caution">
    <text evidence="1">The sequence shown here is derived from an EMBL/GenBank/DDBJ whole genome shotgun (WGS) entry which is preliminary data.</text>
</comment>
<dbReference type="STRING" id="909626.AQJ91_42185"/>
<dbReference type="AlphaFoldDB" id="A0A124IDJ3"/>
<evidence type="ECO:0000313" key="1">
    <source>
        <dbReference type="EMBL" id="KUO15305.1"/>
    </source>
</evidence>
<dbReference type="Proteomes" id="UP000053260">
    <property type="component" value="Unassembled WGS sequence"/>
</dbReference>